<comment type="caution">
    <text evidence="3">The sequence shown here is derived from an EMBL/GenBank/DDBJ whole genome shotgun (WGS) entry which is preliminary data.</text>
</comment>
<keyword evidence="1" id="KW-0863">Zinc-finger</keyword>
<feature type="domain" description="CCHC-type" evidence="2">
    <location>
        <begin position="198"/>
        <end position="211"/>
    </location>
</feature>
<reference evidence="4" key="1">
    <citation type="submission" date="2013-09" db="EMBL/GenBank/DDBJ databases">
        <title>Corchorus olitorius genome sequencing.</title>
        <authorList>
            <person name="Alam M."/>
            <person name="Haque M.S."/>
            <person name="Islam M.S."/>
            <person name="Emdad E.M."/>
            <person name="Islam M.M."/>
            <person name="Ahmed B."/>
            <person name="Halim A."/>
            <person name="Hossen Q.M.M."/>
            <person name="Hossain M.Z."/>
            <person name="Ahmed R."/>
            <person name="Khan M.M."/>
            <person name="Islam R."/>
            <person name="Rashid M.M."/>
            <person name="Khan S.A."/>
            <person name="Rahman M.S."/>
            <person name="Alam M."/>
            <person name="Yahiya A.S."/>
            <person name="Khan M.S."/>
            <person name="Azam M.S."/>
            <person name="Haque T."/>
            <person name="Lashkar M.Z.H."/>
            <person name="Akhand A.I."/>
            <person name="Morshed G."/>
            <person name="Roy S."/>
            <person name="Uddin K.S."/>
            <person name="Rabeya T."/>
            <person name="Hossain A.S."/>
            <person name="Chowdhury A."/>
            <person name="Snigdha A.R."/>
            <person name="Mortoza M.S."/>
            <person name="Matin S.A."/>
            <person name="Hoque S.M.E."/>
            <person name="Islam M.K."/>
            <person name="Roy D.K."/>
            <person name="Haider R."/>
            <person name="Moosa M.M."/>
            <person name="Elias S.M."/>
            <person name="Hasan A.M."/>
            <person name="Jahan S."/>
            <person name="Shafiuddin M."/>
            <person name="Mahmood N."/>
            <person name="Shommy N.S."/>
        </authorList>
    </citation>
    <scope>NUCLEOTIDE SEQUENCE [LARGE SCALE GENOMIC DNA]</scope>
    <source>
        <strain evidence="4">cv. O-4</strain>
    </source>
</reference>
<dbReference type="Pfam" id="PF13966">
    <property type="entry name" value="zf-RVT"/>
    <property type="match status" value="1"/>
</dbReference>
<dbReference type="PANTHER" id="PTHR31286">
    <property type="entry name" value="GLYCINE-RICH CELL WALL STRUCTURAL PROTEIN 1.8-LIKE"/>
    <property type="match status" value="1"/>
</dbReference>
<dbReference type="Proteomes" id="UP000187203">
    <property type="component" value="Unassembled WGS sequence"/>
</dbReference>
<sequence length="811" mass="91587">MNPANQAMDLEIVLESGDEECPQWTRFMAVGKIHANKILNRKGVMAILRSIWSEEVAPGIREVGENTYGISFCSEKARDRIIDEGPWSIMGFSMNLQKWDSDITVSEIDFSELAIWVQIQDLPLEMLSSKNARIICQTIGSVIKVDEPTGLQGFGQSYLRVRVGINVDIPLICGFWVPRRNRGKVWAKIRYERLADFCYSCGKLGHLAKHCFEEVKKDANGRSVYGPHLRVASFRMDYGKRDNNVGRSKSRAGDDMSLSLAENEKNLREITCDNWSKNDDHRNWRGNIVGDMVVDREVVGSEPMSLTQPILPKSLPVEPHIFIPTITHKFDVIPALGENTNNNTFSFSPLPIVSDIPISVDKPISHAPLFEDPDVLLPDSVPFLNNPLLPLLAPDDPIPIIHSPSYSNSFDGTPGPMLSLDTYDTSPYPVLPGPYDPSKYPETRREDAYEWDTNSKEVGLEHDNDEVSSPLKEVINGAAIIGKGGGVNVNFHKELEIFKESVEKDVGLVESSLAADLRCLQLKRSVENDVLEEYESSVIKRRKMEVECIWSKQDWSLIEAKLHPVEIRQITTFTFGSETVWKGRVGKRKCKRTKKCIESWSKEEGCTDVQIIDGCSAGTYLGWNDEPVCLKLARNCPVISHLLFADDSLFFMNANIENCKRVLSNPGLINDDIPQKVEEIMNKELGTWELGRIQQWLTVEEQAAINDIPVHEGEEPDIIIWPKDKTGKFTVKSGYVTCKKVVPDGNINRASSSHFVDKRVWKEFWKIKAPSKVKVFMWRMCLGALATNENLWKRKCLVGGLFRFKDLQGQS</sequence>
<dbReference type="OrthoDB" id="1434627at2759"/>
<dbReference type="Pfam" id="PF14111">
    <property type="entry name" value="DUF4283"/>
    <property type="match status" value="1"/>
</dbReference>
<dbReference type="InterPro" id="IPR025558">
    <property type="entry name" value="DUF4283"/>
</dbReference>
<keyword evidence="1" id="KW-0479">Metal-binding</keyword>
<dbReference type="PROSITE" id="PS50158">
    <property type="entry name" value="ZF_CCHC"/>
    <property type="match status" value="1"/>
</dbReference>
<gene>
    <name evidence="3" type="ORF">COLO4_34247</name>
</gene>
<organism evidence="3 4">
    <name type="scientific">Corchorus olitorius</name>
    <dbReference type="NCBI Taxonomy" id="93759"/>
    <lineage>
        <taxon>Eukaryota</taxon>
        <taxon>Viridiplantae</taxon>
        <taxon>Streptophyta</taxon>
        <taxon>Embryophyta</taxon>
        <taxon>Tracheophyta</taxon>
        <taxon>Spermatophyta</taxon>
        <taxon>Magnoliopsida</taxon>
        <taxon>eudicotyledons</taxon>
        <taxon>Gunneridae</taxon>
        <taxon>Pentapetalae</taxon>
        <taxon>rosids</taxon>
        <taxon>malvids</taxon>
        <taxon>Malvales</taxon>
        <taxon>Malvaceae</taxon>
        <taxon>Grewioideae</taxon>
        <taxon>Apeibeae</taxon>
        <taxon>Corchorus</taxon>
    </lineage>
</organism>
<keyword evidence="1" id="KW-0862">Zinc</keyword>
<dbReference type="EMBL" id="AWUE01022191">
    <property type="protein sequence ID" value="OMO59330.1"/>
    <property type="molecule type" value="Genomic_DNA"/>
</dbReference>
<evidence type="ECO:0000313" key="4">
    <source>
        <dbReference type="Proteomes" id="UP000187203"/>
    </source>
</evidence>
<dbReference type="InterPro" id="IPR040256">
    <property type="entry name" value="At4g02000-like"/>
</dbReference>
<keyword evidence="4" id="KW-1185">Reference proteome</keyword>
<protein>
    <recommendedName>
        <fullName evidence="2">CCHC-type domain-containing protein</fullName>
    </recommendedName>
</protein>
<dbReference type="InterPro" id="IPR025836">
    <property type="entry name" value="Zn_knuckle_CX2CX4HX4C"/>
</dbReference>
<dbReference type="Pfam" id="PF14392">
    <property type="entry name" value="zf-CCHC_4"/>
    <property type="match status" value="1"/>
</dbReference>
<proteinExistence type="predicted"/>
<accession>A0A1R3GMU1</accession>
<evidence type="ECO:0000256" key="1">
    <source>
        <dbReference type="PROSITE-ProRule" id="PRU00047"/>
    </source>
</evidence>
<dbReference type="InterPro" id="IPR026960">
    <property type="entry name" value="RVT-Znf"/>
</dbReference>
<dbReference type="AlphaFoldDB" id="A0A1R3GMU1"/>
<dbReference type="InterPro" id="IPR001878">
    <property type="entry name" value="Znf_CCHC"/>
</dbReference>
<name>A0A1R3GMU1_9ROSI</name>
<dbReference type="GO" id="GO:0008270">
    <property type="term" value="F:zinc ion binding"/>
    <property type="evidence" value="ECO:0007669"/>
    <property type="project" value="UniProtKB-KW"/>
</dbReference>
<dbReference type="STRING" id="93759.A0A1R3GMU1"/>
<evidence type="ECO:0000259" key="2">
    <source>
        <dbReference type="PROSITE" id="PS50158"/>
    </source>
</evidence>
<evidence type="ECO:0000313" key="3">
    <source>
        <dbReference type="EMBL" id="OMO59330.1"/>
    </source>
</evidence>
<dbReference type="PANTHER" id="PTHR31286:SF167">
    <property type="entry name" value="OS09G0268800 PROTEIN"/>
    <property type="match status" value="1"/>
</dbReference>
<dbReference type="GO" id="GO:0003676">
    <property type="term" value="F:nucleic acid binding"/>
    <property type="evidence" value="ECO:0007669"/>
    <property type="project" value="InterPro"/>
</dbReference>